<dbReference type="EMBL" id="FRCP01000029">
    <property type="protein sequence ID" value="SHN03249.1"/>
    <property type="molecule type" value="Genomic_DNA"/>
</dbReference>
<protein>
    <submittedName>
        <fullName evidence="1">Uncharacterized protein</fullName>
    </submittedName>
</protein>
<accession>A0A1M7NJ00</accession>
<evidence type="ECO:0000313" key="2">
    <source>
        <dbReference type="Proteomes" id="UP000184038"/>
    </source>
</evidence>
<dbReference type="STRING" id="1120996.SAMN02746066_04499"/>
<organism evidence="1 2">
    <name type="scientific">Anaerosporobacter mobilis DSM 15930</name>
    <dbReference type="NCBI Taxonomy" id="1120996"/>
    <lineage>
        <taxon>Bacteria</taxon>
        <taxon>Bacillati</taxon>
        <taxon>Bacillota</taxon>
        <taxon>Clostridia</taxon>
        <taxon>Lachnospirales</taxon>
        <taxon>Lachnospiraceae</taxon>
        <taxon>Anaerosporobacter</taxon>
    </lineage>
</organism>
<dbReference type="AlphaFoldDB" id="A0A1M7NJ00"/>
<keyword evidence="2" id="KW-1185">Reference proteome</keyword>
<dbReference type="RefSeq" id="WP_073291676.1">
    <property type="nucleotide sequence ID" value="NZ_FRCP01000029.1"/>
</dbReference>
<proteinExistence type="predicted"/>
<reference evidence="1 2" key="1">
    <citation type="submission" date="2016-11" db="EMBL/GenBank/DDBJ databases">
        <authorList>
            <person name="Jaros S."/>
            <person name="Januszkiewicz K."/>
            <person name="Wedrychowicz H."/>
        </authorList>
    </citation>
    <scope>NUCLEOTIDE SEQUENCE [LARGE SCALE GENOMIC DNA]</scope>
    <source>
        <strain evidence="1 2">DSM 15930</strain>
    </source>
</reference>
<dbReference type="OrthoDB" id="2007883at2"/>
<name>A0A1M7NJ00_9FIRM</name>
<sequence>MQSILVDDTEHCIFCSSNNVEEHHVFFGTSNRAVADKYHLTVPLCNKHHTGSAECPHKNRIIDLALKCWAQSIYELKIGDRNDFRRDFRKSYL</sequence>
<gene>
    <name evidence="1" type="ORF">SAMN02746066_04499</name>
</gene>
<dbReference type="Proteomes" id="UP000184038">
    <property type="component" value="Unassembled WGS sequence"/>
</dbReference>
<evidence type="ECO:0000313" key="1">
    <source>
        <dbReference type="EMBL" id="SHN03249.1"/>
    </source>
</evidence>